<feature type="transmembrane region" description="Helical" evidence="1">
    <location>
        <begin position="168"/>
        <end position="186"/>
    </location>
</feature>
<organism evidence="2 3">
    <name type="scientific">Mucilaginibacter robiniae</name>
    <dbReference type="NCBI Taxonomy" id="2728022"/>
    <lineage>
        <taxon>Bacteria</taxon>
        <taxon>Pseudomonadati</taxon>
        <taxon>Bacteroidota</taxon>
        <taxon>Sphingobacteriia</taxon>
        <taxon>Sphingobacteriales</taxon>
        <taxon>Sphingobacteriaceae</taxon>
        <taxon>Mucilaginibacter</taxon>
    </lineage>
</organism>
<keyword evidence="1" id="KW-0812">Transmembrane</keyword>
<dbReference type="Proteomes" id="UP000503278">
    <property type="component" value="Chromosome"/>
</dbReference>
<protein>
    <submittedName>
        <fullName evidence="2">DUF393 domain-containing protein</fullName>
    </submittedName>
</protein>
<dbReference type="GO" id="GO:0015035">
    <property type="term" value="F:protein-disulfide reductase activity"/>
    <property type="evidence" value="ECO:0007669"/>
    <property type="project" value="InterPro"/>
</dbReference>
<dbReference type="Pfam" id="PF04134">
    <property type="entry name" value="DCC1-like"/>
    <property type="match status" value="1"/>
</dbReference>
<accession>A0A7L5E4U0</accession>
<evidence type="ECO:0000313" key="2">
    <source>
        <dbReference type="EMBL" id="QJD98061.1"/>
    </source>
</evidence>
<dbReference type="AlphaFoldDB" id="A0A7L5E4U0"/>
<keyword evidence="1" id="KW-1133">Transmembrane helix</keyword>
<name>A0A7L5E4U0_9SPHI</name>
<evidence type="ECO:0000256" key="1">
    <source>
        <dbReference type="SAM" id="Phobius"/>
    </source>
</evidence>
<evidence type="ECO:0000313" key="3">
    <source>
        <dbReference type="Proteomes" id="UP000503278"/>
    </source>
</evidence>
<keyword evidence="1" id="KW-0472">Membrane</keyword>
<feature type="transmembrane region" description="Helical" evidence="1">
    <location>
        <begin position="130"/>
        <end position="148"/>
    </location>
</feature>
<proteinExistence type="predicted"/>
<reference evidence="2 3" key="1">
    <citation type="submission" date="2020-04" db="EMBL/GenBank/DDBJ databases">
        <title>Genome sequencing of novel species.</title>
        <authorList>
            <person name="Heo J."/>
            <person name="Kim S.-J."/>
            <person name="Kim J.-S."/>
            <person name="Hong S.-B."/>
            <person name="Kwon S.-W."/>
        </authorList>
    </citation>
    <scope>NUCLEOTIDE SEQUENCE [LARGE SCALE GENOMIC DNA]</scope>
    <source>
        <strain evidence="2 3">F39-2</strain>
    </source>
</reference>
<dbReference type="KEGG" id="mrob:HH214_20365"/>
<gene>
    <name evidence="2" type="ORF">HH214_20365</name>
</gene>
<dbReference type="RefSeq" id="WP_169610780.1">
    <property type="nucleotide sequence ID" value="NZ_CP051682.1"/>
</dbReference>
<feature type="transmembrane region" description="Helical" evidence="1">
    <location>
        <begin position="250"/>
        <end position="269"/>
    </location>
</feature>
<keyword evidence="3" id="KW-1185">Reference proteome</keyword>
<feature type="transmembrane region" description="Helical" evidence="1">
    <location>
        <begin position="220"/>
        <end position="238"/>
    </location>
</feature>
<dbReference type="EMBL" id="CP051682">
    <property type="protein sequence ID" value="QJD98061.1"/>
    <property type="molecule type" value="Genomic_DNA"/>
</dbReference>
<dbReference type="InterPro" id="IPR007263">
    <property type="entry name" value="DCC1-like"/>
</dbReference>
<sequence length="271" mass="31252">MKALKNHVILYDAECPMCNLYTKTFVNTGMLDHDGRTSYQDVPQSICPLVDMKRAVNEIALVNTNTGEVSYGVNSLFKVIAYSFPAFKWLFSLQPFVWLASKMYAFISYNRRIIVPGYSKQHTIQPDFKLTYRLAYLLFTWLVVGYILTQYAQLLQGVVPVGNTYREYWICGGQIVFQGLIAAWYQPDQKWNYLGNMMTISLMGALLLLPAFIVNHLFNMSALLNTGYFLMVAGLMLLEHVRRTKLLNLGWLLTTSWFVYRVLILVIILKF</sequence>
<feature type="transmembrane region" description="Helical" evidence="1">
    <location>
        <begin position="193"/>
        <end position="214"/>
    </location>
</feature>